<dbReference type="Pfam" id="PF00106">
    <property type="entry name" value="adh_short"/>
    <property type="match status" value="1"/>
</dbReference>
<name>A0A9Q9ATA3_9PEZI</name>
<dbReference type="SUPFAM" id="SSF51735">
    <property type="entry name" value="NAD(P)-binding Rossmann-fold domains"/>
    <property type="match status" value="1"/>
</dbReference>
<sequence>MSTITAIRSANTALESEHSSLTAVFVGATSGIGLATLQAFAKHVPLPRAFVVGRSRATFQPSLDQLHEINPAGTYTFIESDISLLKNVDTVSEQIRTLINHGNREIDLLFLSQGYISFAGREDNADALDNSVSLRYYTRLRFTQNLLPLTSQNARIVSVLAGGKEGNLFEDDLDLKQNYSVGNAAAQFATMTTLSFDALAGHYPEKAFIHVFPGLTSTGLLGRSAKGLLGVVMRWVLEPAISLFASRPEDVGERMLYYATAEDFANGSLSLDWDGTSKENEALERYRRQGVASKVVLHNAAVFDATCSR</sequence>
<dbReference type="PANTHER" id="PTHR47534">
    <property type="entry name" value="YALI0E05731P"/>
    <property type="match status" value="1"/>
</dbReference>
<gene>
    <name evidence="2" type="ORF">Slin15195_G054690</name>
</gene>
<dbReference type="InterPro" id="IPR002347">
    <property type="entry name" value="SDR_fam"/>
</dbReference>
<reference evidence="2" key="1">
    <citation type="submission" date="2022-06" db="EMBL/GenBank/DDBJ databases">
        <title>Complete genome sequences of two strains of the flax pathogen Septoria linicola.</title>
        <authorList>
            <person name="Lapalu N."/>
            <person name="Simon A."/>
            <person name="Demenou B."/>
            <person name="Paumier D."/>
            <person name="Guillot M.-P."/>
            <person name="Gout L."/>
            <person name="Valade R."/>
        </authorList>
    </citation>
    <scope>NUCLEOTIDE SEQUENCE</scope>
    <source>
        <strain evidence="2">SE15195</strain>
    </source>
</reference>
<proteinExistence type="predicted"/>
<keyword evidence="1" id="KW-0560">Oxidoreductase</keyword>
<dbReference type="InterPro" id="IPR036291">
    <property type="entry name" value="NAD(P)-bd_dom_sf"/>
</dbReference>
<dbReference type="InterPro" id="IPR052228">
    <property type="entry name" value="Sec_Metab_Biosynth_Oxidored"/>
</dbReference>
<dbReference type="Gene3D" id="3.40.50.720">
    <property type="entry name" value="NAD(P)-binding Rossmann-like Domain"/>
    <property type="match status" value="1"/>
</dbReference>
<dbReference type="EMBL" id="CP099421">
    <property type="protein sequence ID" value="USW52150.1"/>
    <property type="molecule type" value="Genomic_DNA"/>
</dbReference>
<organism evidence="2 3">
    <name type="scientific">Septoria linicola</name>
    <dbReference type="NCBI Taxonomy" id="215465"/>
    <lineage>
        <taxon>Eukaryota</taxon>
        <taxon>Fungi</taxon>
        <taxon>Dikarya</taxon>
        <taxon>Ascomycota</taxon>
        <taxon>Pezizomycotina</taxon>
        <taxon>Dothideomycetes</taxon>
        <taxon>Dothideomycetidae</taxon>
        <taxon>Mycosphaerellales</taxon>
        <taxon>Mycosphaerellaceae</taxon>
        <taxon>Septoria</taxon>
    </lineage>
</organism>
<dbReference type="GO" id="GO:0016491">
    <property type="term" value="F:oxidoreductase activity"/>
    <property type="evidence" value="ECO:0007669"/>
    <property type="project" value="UniProtKB-KW"/>
</dbReference>
<dbReference type="PANTHER" id="PTHR47534:SF3">
    <property type="entry name" value="ALCOHOL DEHYDROGENASE-LIKE C-TERMINAL DOMAIN-CONTAINING PROTEIN"/>
    <property type="match status" value="1"/>
</dbReference>
<keyword evidence="3" id="KW-1185">Reference proteome</keyword>
<accession>A0A9Q9ATA3</accession>
<evidence type="ECO:0000313" key="2">
    <source>
        <dbReference type="EMBL" id="USW52150.1"/>
    </source>
</evidence>
<dbReference type="AlphaFoldDB" id="A0A9Q9ATA3"/>
<dbReference type="OrthoDB" id="2898509at2759"/>
<dbReference type="Proteomes" id="UP001056384">
    <property type="component" value="Chromosome 4"/>
</dbReference>
<evidence type="ECO:0000256" key="1">
    <source>
        <dbReference type="ARBA" id="ARBA00023002"/>
    </source>
</evidence>
<protein>
    <submittedName>
        <fullName evidence="2">Short-chain dehydrogenase/reductase SDR, NAD(P)-binding domain superfamily</fullName>
    </submittedName>
</protein>
<evidence type="ECO:0000313" key="3">
    <source>
        <dbReference type="Proteomes" id="UP001056384"/>
    </source>
</evidence>